<evidence type="ECO:0000313" key="3">
    <source>
        <dbReference type="Proteomes" id="UP000325598"/>
    </source>
</evidence>
<proteinExistence type="predicted"/>
<evidence type="ECO:0000313" key="2">
    <source>
        <dbReference type="EMBL" id="GES30342.1"/>
    </source>
</evidence>
<comment type="caution">
    <text evidence="2">The sequence shown here is derived from an EMBL/GenBank/DDBJ whole genome shotgun (WGS) entry which is preliminary data.</text>
</comment>
<dbReference type="EMBL" id="BLAG01000008">
    <property type="protein sequence ID" value="GES30342.1"/>
    <property type="molecule type" value="Genomic_DNA"/>
</dbReference>
<gene>
    <name evidence="2" type="ORF">San01_28290</name>
</gene>
<name>A0A5J4LDZ5_9ACTN</name>
<organism evidence="2 3">
    <name type="scientific">Streptomyces angustmyceticus</name>
    <dbReference type="NCBI Taxonomy" id="285578"/>
    <lineage>
        <taxon>Bacteria</taxon>
        <taxon>Bacillati</taxon>
        <taxon>Actinomycetota</taxon>
        <taxon>Actinomycetes</taxon>
        <taxon>Kitasatosporales</taxon>
        <taxon>Streptomycetaceae</taxon>
        <taxon>Streptomyces</taxon>
    </lineage>
</organism>
<dbReference type="AlphaFoldDB" id="A0A5J4LDZ5"/>
<feature type="compositionally biased region" description="Basic and acidic residues" evidence="1">
    <location>
        <begin position="9"/>
        <end position="18"/>
    </location>
</feature>
<accession>A0A5J4LDZ5</accession>
<reference evidence="2 3" key="1">
    <citation type="submission" date="2019-10" db="EMBL/GenBank/DDBJ databases">
        <title>Whole genome shotgun sequence of Streptomyces angustmyceticus NBRC 3934.</title>
        <authorList>
            <person name="Hosoyama A."/>
            <person name="Ichikawa N."/>
            <person name="Kimura A."/>
            <person name="Kitahashi Y."/>
            <person name="Komaki H."/>
            <person name="Uohara A."/>
        </authorList>
    </citation>
    <scope>NUCLEOTIDE SEQUENCE [LARGE SCALE GENOMIC DNA]</scope>
    <source>
        <strain evidence="2 3">NBRC 3934</strain>
    </source>
</reference>
<dbReference type="Proteomes" id="UP000325598">
    <property type="component" value="Unassembled WGS sequence"/>
</dbReference>
<dbReference type="GeneID" id="96751741"/>
<dbReference type="OrthoDB" id="4275452at2"/>
<sequence length="61" mass="6278">MSSAAVDTYETRPPDAEGWRGVPFRHPGGPVAAEDEGGKHDGGPMPPEAPREPAPQGGDGK</sequence>
<dbReference type="RefSeq" id="WP_086717314.1">
    <property type="nucleotide sequence ID" value="NZ_BLAG01000008.1"/>
</dbReference>
<protein>
    <submittedName>
        <fullName evidence="2">Uncharacterized protein</fullName>
    </submittedName>
</protein>
<evidence type="ECO:0000256" key="1">
    <source>
        <dbReference type="SAM" id="MobiDB-lite"/>
    </source>
</evidence>
<feature type="region of interest" description="Disordered" evidence="1">
    <location>
        <begin position="1"/>
        <end position="61"/>
    </location>
</feature>
<keyword evidence="3" id="KW-1185">Reference proteome</keyword>